<organism evidence="3 4">
    <name type="scientific">Scytalidium lignicola</name>
    <name type="common">Hyphomycete</name>
    <dbReference type="NCBI Taxonomy" id="5539"/>
    <lineage>
        <taxon>Eukaryota</taxon>
        <taxon>Fungi</taxon>
        <taxon>Dikarya</taxon>
        <taxon>Ascomycota</taxon>
        <taxon>Pezizomycotina</taxon>
        <taxon>Leotiomycetes</taxon>
        <taxon>Leotiomycetes incertae sedis</taxon>
        <taxon>Scytalidium</taxon>
    </lineage>
</organism>
<dbReference type="OMA" id="SYVMAIT"/>
<dbReference type="OrthoDB" id="5421765at2759"/>
<sequence length="363" mass="40296">MSLNTRSTSAPSTLTTPTTATVTSTADPANPTCTICPGSRGLDKGAAAGIGVGAGFGGLLLGALAVFLLVMARSRSPLRRKKKYRHSSYAKEERKRHDYPHAVERSAIDMKDHLPQSTDEATLCTKFTKLSELVAQHVENFYPKGNTIANIVTSKSVTVDKDLGAAAEQLSGLFQDALARPLAIRHILLKTIISALTLNQVQERSLLPPRIVFLTRQMNADSFDPEVFRTAFSSWRIHTAFLLQLNRKGNREYDMHLQQSIELNIREINKTLAPYAGLKSDEQSRNSHLSKIMQLAAEFGIILFSEVSDWTFDWGNMDYGPRVDRDGKVYRSVIVRPALVRKSDNDGKGLDKVVVMKAEEEFF</sequence>
<gene>
    <name evidence="3" type="ORF">B7463_g3152</name>
</gene>
<keyword evidence="2" id="KW-1133">Transmembrane helix</keyword>
<protein>
    <submittedName>
        <fullName evidence="3">Uncharacterized protein</fullName>
    </submittedName>
</protein>
<evidence type="ECO:0000256" key="2">
    <source>
        <dbReference type="SAM" id="Phobius"/>
    </source>
</evidence>
<keyword evidence="2" id="KW-0812">Transmembrane</keyword>
<accession>A0A3E2HIY6</accession>
<comment type="caution">
    <text evidence="3">The sequence shown here is derived from an EMBL/GenBank/DDBJ whole genome shotgun (WGS) entry which is preliminary data.</text>
</comment>
<dbReference type="AlphaFoldDB" id="A0A3E2HIY6"/>
<name>A0A3E2HIY6_SCYLI</name>
<evidence type="ECO:0000313" key="3">
    <source>
        <dbReference type="EMBL" id="RFU33133.1"/>
    </source>
</evidence>
<evidence type="ECO:0000313" key="4">
    <source>
        <dbReference type="Proteomes" id="UP000258309"/>
    </source>
</evidence>
<reference evidence="3 4" key="1">
    <citation type="submission" date="2018-05" db="EMBL/GenBank/DDBJ databases">
        <title>Draft genome sequence of Scytalidium lignicola DSM 105466, a ubiquitous saprotrophic fungus.</title>
        <authorList>
            <person name="Buettner E."/>
            <person name="Gebauer A.M."/>
            <person name="Hofrichter M."/>
            <person name="Liers C."/>
            <person name="Kellner H."/>
        </authorList>
    </citation>
    <scope>NUCLEOTIDE SEQUENCE [LARGE SCALE GENOMIC DNA]</scope>
    <source>
        <strain evidence="3 4">DSM 105466</strain>
    </source>
</reference>
<feature type="non-terminal residue" evidence="3">
    <location>
        <position position="363"/>
    </location>
</feature>
<keyword evidence="2" id="KW-0472">Membrane</keyword>
<dbReference type="Proteomes" id="UP000258309">
    <property type="component" value="Unassembled WGS sequence"/>
</dbReference>
<evidence type="ECO:0000256" key="1">
    <source>
        <dbReference type="SAM" id="MobiDB-lite"/>
    </source>
</evidence>
<dbReference type="EMBL" id="NCSJ02000040">
    <property type="protein sequence ID" value="RFU33133.1"/>
    <property type="molecule type" value="Genomic_DNA"/>
</dbReference>
<keyword evidence="4" id="KW-1185">Reference proteome</keyword>
<feature type="region of interest" description="Disordered" evidence="1">
    <location>
        <begin position="1"/>
        <end position="30"/>
    </location>
</feature>
<feature type="transmembrane region" description="Helical" evidence="2">
    <location>
        <begin position="47"/>
        <end position="72"/>
    </location>
</feature>
<proteinExistence type="predicted"/>
<feature type="compositionally biased region" description="Low complexity" evidence="1">
    <location>
        <begin position="1"/>
        <end position="29"/>
    </location>
</feature>
<feature type="non-terminal residue" evidence="3">
    <location>
        <position position="1"/>
    </location>
</feature>